<dbReference type="EMBL" id="GFDF01000395">
    <property type="protein sequence ID" value="JAV13689.1"/>
    <property type="molecule type" value="Transcribed_RNA"/>
</dbReference>
<evidence type="ECO:0000256" key="3">
    <source>
        <dbReference type="RuleBase" id="RU000363"/>
    </source>
</evidence>
<comment type="similarity">
    <text evidence="1 3">Belongs to the short-chain dehydrogenases/reductases (SDR) family.</text>
</comment>
<dbReference type="FunFam" id="3.40.50.720:FF:000047">
    <property type="entry name" value="NADP-dependent L-serine/L-allo-threonine dehydrogenase"/>
    <property type="match status" value="1"/>
</dbReference>
<dbReference type="Gene3D" id="3.40.50.720">
    <property type="entry name" value="NAD(P)-binding Rossmann-like Domain"/>
    <property type="match status" value="1"/>
</dbReference>
<sequence length="249" mass="27725">MEQWKGKVAIVTGASSGIGAAIAKDLAISGMITIGLARRVERIEALKKDLPKNVQENLHAVKCDVSKEEEIVKVFSDIDAKFNGIDVLINNAGVFRHTKLIKANNSIPIREVIDTNILGFVFCTREAYKSMEKHGRNSHVVHINSIAGHHIAYNPNFDFNIYAPSKYAVTAITEIHRQEFIRSKHHIKVTSISTGIVDTELLPDNVEELIPELPMLQSEDVSKSVLYVLGTPPHVQIHELTIRPFGETF</sequence>
<dbReference type="InterPro" id="IPR036291">
    <property type="entry name" value="NAD(P)-bd_dom_sf"/>
</dbReference>
<proteinExistence type="inferred from homology"/>
<dbReference type="PANTHER" id="PTHR43115">
    <property type="entry name" value="DEHYDROGENASE/REDUCTASE SDR FAMILY MEMBER 11"/>
    <property type="match status" value="1"/>
</dbReference>
<evidence type="ECO:0000256" key="1">
    <source>
        <dbReference type="ARBA" id="ARBA00006484"/>
    </source>
</evidence>
<dbReference type="PANTHER" id="PTHR43115:SF4">
    <property type="entry name" value="DEHYDROGENASE_REDUCTASE SDR FAMILY MEMBER 11"/>
    <property type="match status" value="1"/>
</dbReference>
<name>A0A1L8E4Z9_9DIPT</name>
<organism evidence="4">
    <name type="scientific">Nyssomyia neivai</name>
    <dbReference type="NCBI Taxonomy" id="330878"/>
    <lineage>
        <taxon>Eukaryota</taxon>
        <taxon>Metazoa</taxon>
        <taxon>Ecdysozoa</taxon>
        <taxon>Arthropoda</taxon>
        <taxon>Hexapoda</taxon>
        <taxon>Insecta</taxon>
        <taxon>Pterygota</taxon>
        <taxon>Neoptera</taxon>
        <taxon>Endopterygota</taxon>
        <taxon>Diptera</taxon>
        <taxon>Nematocera</taxon>
        <taxon>Psychodoidea</taxon>
        <taxon>Psychodidae</taxon>
        <taxon>Nyssomyia</taxon>
    </lineage>
</organism>
<dbReference type="InterPro" id="IPR002347">
    <property type="entry name" value="SDR_fam"/>
</dbReference>
<dbReference type="PRINTS" id="PR00081">
    <property type="entry name" value="GDHRDH"/>
</dbReference>
<evidence type="ECO:0000313" key="4">
    <source>
        <dbReference type="EMBL" id="JAV13689.1"/>
    </source>
</evidence>
<reference evidence="4" key="1">
    <citation type="submission" date="2016-12" db="EMBL/GenBank/DDBJ databases">
        <title>An insight into the sialome and mialome of the sand fly, Nyssomyia neivai.</title>
        <authorList>
            <person name="Sebastian V."/>
            <person name="Goulart T.M."/>
            <person name="Oliveira W."/>
            <person name="Calvo E."/>
            <person name="Oliveira L.F."/>
            <person name="Pinto M.C."/>
            <person name="Rosselino A.M."/>
            <person name="Ribeiro J.M."/>
        </authorList>
    </citation>
    <scope>NUCLEOTIDE SEQUENCE</scope>
</reference>
<keyword evidence="2" id="KW-0560">Oxidoreductase</keyword>
<evidence type="ECO:0000256" key="2">
    <source>
        <dbReference type="ARBA" id="ARBA00023002"/>
    </source>
</evidence>
<dbReference type="SUPFAM" id="SSF51735">
    <property type="entry name" value="NAD(P)-binding Rossmann-fold domains"/>
    <property type="match status" value="1"/>
</dbReference>
<accession>A0A1L8E4Z9</accession>
<dbReference type="AlphaFoldDB" id="A0A1L8E4Z9"/>
<protein>
    <submittedName>
        <fullName evidence="4">Putative dehydrogenase</fullName>
    </submittedName>
</protein>
<dbReference type="Pfam" id="PF00106">
    <property type="entry name" value="adh_short"/>
    <property type="match status" value="1"/>
</dbReference>
<dbReference type="GO" id="GO:0016616">
    <property type="term" value="F:oxidoreductase activity, acting on the CH-OH group of donors, NAD or NADP as acceptor"/>
    <property type="evidence" value="ECO:0007669"/>
    <property type="project" value="UniProtKB-ARBA"/>
</dbReference>
<dbReference type="PRINTS" id="PR00080">
    <property type="entry name" value="SDRFAMILY"/>
</dbReference>